<reference evidence="1" key="1">
    <citation type="submission" date="2020-05" db="EMBL/GenBank/DDBJ databases">
        <authorList>
            <person name="Chiriac C."/>
            <person name="Salcher M."/>
            <person name="Ghai R."/>
            <person name="Kavagutti S V."/>
        </authorList>
    </citation>
    <scope>NUCLEOTIDE SEQUENCE</scope>
</reference>
<dbReference type="EMBL" id="CAFBNJ010000211">
    <property type="protein sequence ID" value="CAB4967488.1"/>
    <property type="molecule type" value="Genomic_DNA"/>
</dbReference>
<accession>A0A6J7LGS1</accession>
<protein>
    <submittedName>
        <fullName evidence="1">Unannotated protein</fullName>
    </submittedName>
</protein>
<proteinExistence type="predicted"/>
<gene>
    <name evidence="1" type="ORF">UFOPK3785_02156</name>
</gene>
<name>A0A6J7LGS1_9ZZZZ</name>
<evidence type="ECO:0000313" key="1">
    <source>
        <dbReference type="EMBL" id="CAB4967488.1"/>
    </source>
</evidence>
<dbReference type="AlphaFoldDB" id="A0A6J7LGS1"/>
<sequence>MVHTQKMQDPVHNQQRDFISERTSVSRSIALRHQRTNHHITQKQWEIFWIVFYAVRSRSTCIRPATGNVRFTINRKRQNVGGAIGFHEPQIEIANRFLVDKHHRQFRFTFNAFIGKNSKCKLLPTFDINRDRCLFIRNKDSDNTFGRAASFQSTTTGRLVQRFGAFSYAVTMS</sequence>
<organism evidence="1">
    <name type="scientific">freshwater metagenome</name>
    <dbReference type="NCBI Taxonomy" id="449393"/>
    <lineage>
        <taxon>unclassified sequences</taxon>
        <taxon>metagenomes</taxon>
        <taxon>ecological metagenomes</taxon>
    </lineage>
</organism>